<dbReference type="STRING" id="1255658.FM114_07315"/>
<dbReference type="EMBL" id="FUKQ01000029">
    <property type="protein sequence ID" value="SJN30944.1"/>
    <property type="molecule type" value="Genomic_DNA"/>
</dbReference>
<keyword evidence="2" id="KW-1185">Reference proteome</keyword>
<dbReference type="InterPro" id="IPR021391">
    <property type="entry name" value="DUF3027"/>
</dbReference>
<evidence type="ECO:0008006" key="3">
    <source>
        <dbReference type="Google" id="ProtNLM"/>
    </source>
</evidence>
<dbReference type="OrthoDB" id="3210158at2"/>
<reference evidence="1 2" key="1">
    <citation type="submission" date="2017-02" db="EMBL/GenBank/DDBJ databases">
        <authorList>
            <person name="Peterson S.W."/>
        </authorList>
    </citation>
    <scope>NUCLEOTIDE SEQUENCE [LARGE SCALE GENOMIC DNA]</scope>
    <source>
        <strain evidence="1 2">LSP_Lj1</strain>
    </source>
</reference>
<dbReference type="RefSeq" id="WP_094764518.1">
    <property type="nucleotide sequence ID" value="NZ_FUKQ01000029.1"/>
</dbReference>
<dbReference type="Proteomes" id="UP000188342">
    <property type="component" value="Unassembled WGS sequence"/>
</dbReference>
<sequence>MTVAKTSRAPKLDAVTAAAVEQAREAAVEHAKDFGVGEHLGAVAEDERIVTHLFACPHPAYSGWRWAVTMVRASRARVATINEIVLLPGEDALLAPAWVPWSDRIQAGDVAPGTLLPTPDNDPRLEPGFTGGEFAADADPAEWSATRAVVNELGLGRERVLSQHGRAVAAERWSAGDSGAENQSSKLAPAPCVTCGYFVRLQGGLGSIFGACTNEFSPFDANVVAVDHGCGGHSDVVAEERGVELGVPVFDTIGVDDNLFD</sequence>
<evidence type="ECO:0000313" key="1">
    <source>
        <dbReference type="EMBL" id="SJN30944.1"/>
    </source>
</evidence>
<gene>
    <name evidence="1" type="ORF">FM114_07315</name>
</gene>
<dbReference type="Pfam" id="PF11228">
    <property type="entry name" value="DUF3027"/>
    <property type="match status" value="1"/>
</dbReference>
<protein>
    <recommendedName>
        <fullName evidence="3">DUF3027 domain-containing protein</fullName>
    </recommendedName>
</protein>
<proteinExistence type="predicted"/>
<accession>A0A1R4JG76</accession>
<organism evidence="1 2">
    <name type="scientific">Luteococcus japonicus LSP_Lj1</name>
    <dbReference type="NCBI Taxonomy" id="1255658"/>
    <lineage>
        <taxon>Bacteria</taxon>
        <taxon>Bacillati</taxon>
        <taxon>Actinomycetota</taxon>
        <taxon>Actinomycetes</taxon>
        <taxon>Propionibacteriales</taxon>
        <taxon>Propionibacteriaceae</taxon>
        <taxon>Luteococcus</taxon>
    </lineage>
</organism>
<evidence type="ECO:0000313" key="2">
    <source>
        <dbReference type="Proteomes" id="UP000188342"/>
    </source>
</evidence>
<dbReference type="AlphaFoldDB" id="A0A1R4JG76"/>
<name>A0A1R4JG76_9ACTN</name>